<dbReference type="EMBL" id="SMKQ01000007">
    <property type="protein sequence ID" value="TDD54984.1"/>
    <property type="molecule type" value="Genomic_DNA"/>
</dbReference>
<evidence type="ECO:0000256" key="5">
    <source>
        <dbReference type="ARBA" id="ARBA00019459"/>
    </source>
</evidence>
<comment type="caution">
    <text evidence="17">The sequence shown here is derived from an EMBL/GenBank/DDBJ whole genome shotgun (WGS) entry which is preliminary data.</text>
</comment>
<dbReference type="PROSITE" id="PS00211">
    <property type="entry name" value="ABC_TRANSPORTER_1"/>
    <property type="match status" value="1"/>
</dbReference>
<accession>A0A4R4ZC30</accession>
<dbReference type="InterPro" id="IPR017871">
    <property type="entry name" value="ABC_transporter-like_CS"/>
</dbReference>
<dbReference type="Gene3D" id="3.40.50.300">
    <property type="entry name" value="P-loop containing nucleotide triphosphate hydrolases"/>
    <property type="match status" value="2"/>
</dbReference>
<dbReference type="InterPro" id="IPR001851">
    <property type="entry name" value="ABC_transp_permease"/>
</dbReference>
<dbReference type="Pfam" id="PF02653">
    <property type="entry name" value="BPD_transp_2"/>
    <property type="match status" value="1"/>
</dbReference>
<feature type="transmembrane region" description="Helical" evidence="15">
    <location>
        <begin position="526"/>
        <end position="545"/>
    </location>
</feature>
<dbReference type="SUPFAM" id="SSF52540">
    <property type="entry name" value="P-loop containing nucleoside triphosphate hydrolases"/>
    <property type="match status" value="2"/>
</dbReference>
<comment type="function">
    <text evidence="12">Part of the ABC transporter complex LsrABCD involved in autoinducer 2 (AI-2) import. Responsible for energy coupling to the transport system.</text>
</comment>
<protein>
    <recommendedName>
        <fullName evidence="5">Autoinducer 2 import ATP-binding protein LsrA</fullName>
        <ecNumber evidence="13">7.6.2.13</ecNumber>
    </recommendedName>
</protein>
<evidence type="ECO:0000256" key="2">
    <source>
        <dbReference type="ARBA" id="ARBA00004651"/>
    </source>
</evidence>
<evidence type="ECO:0000256" key="11">
    <source>
        <dbReference type="ARBA" id="ARBA00023136"/>
    </source>
</evidence>
<reference evidence="17 18" key="1">
    <citation type="submission" date="2019-03" db="EMBL/GenBank/DDBJ databases">
        <title>Draft genome sequences of novel Actinobacteria.</title>
        <authorList>
            <person name="Sahin N."/>
            <person name="Ay H."/>
            <person name="Saygin H."/>
        </authorList>
    </citation>
    <scope>NUCLEOTIDE SEQUENCE [LARGE SCALE GENOMIC DNA]</scope>
    <source>
        <strain evidence="17 18">CH32</strain>
    </source>
</reference>
<dbReference type="GO" id="GO:0016887">
    <property type="term" value="F:ATP hydrolysis activity"/>
    <property type="evidence" value="ECO:0007669"/>
    <property type="project" value="InterPro"/>
</dbReference>
<evidence type="ECO:0000256" key="13">
    <source>
        <dbReference type="ARBA" id="ARBA00023798"/>
    </source>
</evidence>
<feature type="transmembrane region" description="Helical" evidence="15">
    <location>
        <begin position="784"/>
        <end position="805"/>
    </location>
</feature>
<dbReference type="SMART" id="SM00382">
    <property type="entry name" value="AAA"/>
    <property type="match status" value="2"/>
</dbReference>
<feature type="transmembrane region" description="Helical" evidence="15">
    <location>
        <begin position="758"/>
        <end position="777"/>
    </location>
</feature>
<evidence type="ECO:0000256" key="10">
    <source>
        <dbReference type="ARBA" id="ARBA00022989"/>
    </source>
</evidence>
<keyword evidence="11 15" id="KW-0472">Membrane</keyword>
<dbReference type="Pfam" id="PF00005">
    <property type="entry name" value="ABC_tran"/>
    <property type="match status" value="2"/>
</dbReference>
<evidence type="ECO:0000256" key="8">
    <source>
        <dbReference type="ARBA" id="ARBA00022741"/>
    </source>
</evidence>
<dbReference type="InterPro" id="IPR003439">
    <property type="entry name" value="ABC_transporter-like_ATP-bd"/>
</dbReference>
<feature type="transmembrane region" description="Helical" evidence="15">
    <location>
        <begin position="607"/>
        <end position="627"/>
    </location>
</feature>
<feature type="transmembrane region" description="Helical" evidence="15">
    <location>
        <begin position="551"/>
        <end position="572"/>
    </location>
</feature>
<evidence type="ECO:0000256" key="6">
    <source>
        <dbReference type="ARBA" id="ARBA00022475"/>
    </source>
</evidence>
<feature type="domain" description="ABC transporter" evidence="16">
    <location>
        <begin position="261"/>
        <end position="499"/>
    </location>
</feature>
<dbReference type="GO" id="GO:0022857">
    <property type="term" value="F:transmembrane transporter activity"/>
    <property type="evidence" value="ECO:0007669"/>
    <property type="project" value="InterPro"/>
</dbReference>
<dbReference type="OrthoDB" id="7757085at2"/>
<organism evidence="17 18">
    <name type="scientific">Nonomuraea terrae</name>
    <dbReference type="NCBI Taxonomy" id="2530383"/>
    <lineage>
        <taxon>Bacteria</taxon>
        <taxon>Bacillati</taxon>
        <taxon>Actinomycetota</taxon>
        <taxon>Actinomycetes</taxon>
        <taxon>Streptosporangiales</taxon>
        <taxon>Streptosporangiaceae</taxon>
        <taxon>Nonomuraea</taxon>
    </lineage>
</organism>
<evidence type="ECO:0000256" key="4">
    <source>
        <dbReference type="ARBA" id="ARBA00011262"/>
    </source>
</evidence>
<dbReference type="GO" id="GO:0005886">
    <property type="term" value="C:plasma membrane"/>
    <property type="evidence" value="ECO:0007669"/>
    <property type="project" value="UniProtKB-SubCell"/>
</dbReference>
<dbReference type="PANTHER" id="PTHR43790:SF2">
    <property type="entry name" value="AUTOINDUCER 2 IMPORT ATP-BINDING PROTEIN LSRA"/>
    <property type="match status" value="1"/>
</dbReference>
<dbReference type="AlphaFoldDB" id="A0A4R4ZC30"/>
<comment type="catalytic activity">
    <reaction evidence="14">
        <text>ATP + H2O + (2R,4S)-2-methyl-2,3,3,4-tetrahydroxytetrahydrofuran-[AI-2-binding protein]Side 1 = ADP + phosphate + (2R,4S)-2-methyl-2,3,3,4-tetrahydroxytetrahydrofuranSide 2 + [AI-2-binding protein]Side 1.</text>
        <dbReference type="EC" id="7.6.2.13"/>
    </reaction>
</comment>
<dbReference type="EC" id="7.6.2.13" evidence="13"/>
<keyword evidence="10 15" id="KW-1133">Transmembrane helix</keyword>
<evidence type="ECO:0000256" key="12">
    <source>
        <dbReference type="ARBA" id="ARBA00023747"/>
    </source>
</evidence>
<comment type="subcellular location">
    <subcellularLocation>
        <location evidence="1">Cell inner membrane</location>
        <topology evidence="1">Peripheral membrane protein</topology>
    </subcellularLocation>
    <subcellularLocation>
        <location evidence="2">Cell membrane</location>
        <topology evidence="2">Multi-pass membrane protein</topology>
    </subcellularLocation>
</comment>
<comment type="similarity">
    <text evidence="3">Belongs to the ABC transporter superfamily. AI-2 autoinducer porter (TC 3.A.1.2.8) family.</text>
</comment>
<dbReference type="PROSITE" id="PS50893">
    <property type="entry name" value="ABC_TRANSPORTER_2"/>
    <property type="match status" value="2"/>
</dbReference>
<dbReference type="GO" id="GO:0005524">
    <property type="term" value="F:ATP binding"/>
    <property type="evidence" value="ECO:0007669"/>
    <property type="project" value="UniProtKB-KW"/>
</dbReference>
<keyword evidence="7 15" id="KW-0812">Transmembrane</keyword>
<evidence type="ECO:0000256" key="1">
    <source>
        <dbReference type="ARBA" id="ARBA00004417"/>
    </source>
</evidence>
<evidence type="ECO:0000256" key="9">
    <source>
        <dbReference type="ARBA" id="ARBA00022840"/>
    </source>
</evidence>
<dbReference type="InterPro" id="IPR050107">
    <property type="entry name" value="ABC_carbohydrate_import_ATPase"/>
</dbReference>
<feature type="domain" description="ABC transporter" evidence="16">
    <location>
        <begin position="17"/>
        <end position="248"/>
    </location>
</feature>
<evidence type="ECO:0000313" key="18">
    <source>
        <dbReference type="Proteomes" id="UP000295302"/>
    </source>
</evidence>
<dbReference type="RefSeq" id="WP_132609012.1">
    <property type="nucleotide sequence ID" value="NZ_SMKQ01000007.1"/>
</dbReference>
<name>A0A4R4ZC30_9ACTN</name>
<feature type="transmembrane region" description="Helical" evidence="15">
    <location>
        <begin position="677"/>
        <end position="698"/>
    </location>
</feature>
<comment type="subunit">
    <text evidence="4">The complex is composed of two ATP-binding proteins (LsrA), two transmembrane proteins (LsrC and LsrD) and a solute-binding protein (LsrB).</text>
</comment>
<keyword evidence="9 17" id="KW-0067">ATP-binding</keyword>
<dbReference type="CDD" id="cd03216">
    <property type="entry name" value="ABC_Carb_Monos_I"/>
    <property type="match status" value="1"/>
</dbReference>
<keyword evidence="6" id="KW-1003">Cell membrane</keyword>
<keyword evidence="18" id="KW-1185">Reference proteome</keyword>
<dbReference type="CDD" id="cd06579">
    <property type="entry name" value="TM_PBP1_transp_AraH_like"/>
    <property type="match status" value="1"/>
</dbReference>
<evidence type="ECO:0000313" key="17">
    <source>
        <dbReference type="EMBL" id="TDD54984.1"/>
    </source>
</evidence>
<evidence type="ECO:0000256" key="15">
    <source>
        <dbReference type="SAM" id="Phobius"/>
    </source>
</evidence>
<dbReference type="InterPro" id="IPR027417">
    <property type="entry name" value="P-loop_NTPase"/>
</dbReference>
<feature type="transmembrane region" description="Helical" evidence="15">
    <location>
        <begin position="639"/>
        <end position="657"/>
    </location>
</feature>
<keyword evidence="8" id="KW-0547">Nucleotide-binding</keyword>
<proteinExistence type="inferred from homology"/>
<sequence>MINQSQETALTAAPPTMALQGISKSYAAVAALTDVSLEVLPGEVHALLGENGAGKSTLMGVASGTVIPDRGTITVLGETVDELTPGLATRMGIAIVHQHPAVLPDMTVAENIAVAVPERFLHGDRRAAMRGILDRVGCTAHLQDRVGNLSIAQKHLLELAKAMAVEPRLLILDEPTAPLDRDSVGLLFDLVRSAARQGTAVVYITHRLAEVRELADRVTVLRDGHHSGTAVVGDVTDEELLAMIVGRRLEYTFPAKQHTSGDEPPVLTVEGLSGDGFSDVSFTARQGEIIGVAGVLGNGQSELLRALAGLAAWHSGGIVIGGRRVNRRRLHRSSAYMPADRHHEGLMMSMSVRENAALTALDRLGAGRFVSRRREVAVVGAELAGLNVKAATLETPVTSLSGGNQQKVVMARSLLGKPDILLADEPTQGVDVGARAEIYRILREVSGSGVPVVVASSDAKELEGLCDRVIVLSRGHVVAELAGDEVTEERMIRAAIESTAHKRAEEHRTTGSRLSPVWRRRLEGDYTPVLILAGVMLLLGAYIYAQNDRYLLPFNVTSVMLLVSALGFIALGQTVALMTGGIDLSVGPLSGFLVVVGSFFFTDGHSGQMLVLGLVLMAALAASTGLVNGSLIRFGKFTPVAATLATYIALQGFSYLLRDTPGGLISTAVTDVITLTIGPVPIAFIVLVVLAFGMEFLLRTTRWGRNIRAVGSDEESARRLGVRSTRTIIAGYVVVSLFAFLGALILLAQLGIGDPAQGVSYTLNSIAAVVLGGTSLLGGRGTFVGTVLGTGLIVQLLNATTFLGLSQTWQYLFQGALIVIAALVYSQARGTGRTAESATR</sequence>
<evidence type="ECO:0000259" key="16">
    <source>
        <dbReference type="PROSITE" id="PS50893"/>
    </source>
</evidence>
<dbReference type="CDD" id="cd03215">
    <property type="entry name" value="ABC_Carb_Monos_II"/>
    <property type="match status" value="1"/>
</dbReference>
<gene>
    <name evidence="17" type="ORF">E1286_04570</name>
</gene>
<dbReference type="InterPro" id="IPR003593">
    <property type="entry name" value="AAA+_ATPase"/>
</dbReference>
<dbReference type="Proteomes" id="UP000295302">
    <property type="component" value="Unassembled WGS sequence"/>
</dbReference>
<evidence type="ECO:0000256" key="14">
    <source>
        <dbReference type="ARBA" id="ARBA00034076"/>
    </source>
</evidence>
<evidence type="ECO:0000256" key="3">
    <source>
        <dbReference type="ARBA" id="ARBA00009404"/>
    </source>
</evidence>
<evidence type="ECO:0000256" key="7">
    <source>
        <dbReference type="ARBA" id="ARBA00022692"/>
    </source>
</evidence>
<feature type="transmembrane region" description="Helical" evidence="15">
    <location>
        <begin position="811"/>
        <end position="828"/>
    </location>
</feature>
<dbReference type="PANTHER" id="PTHR43790">
    <property type="entry name" value="CARBOHYDRATE TRANSPORT ATP-BINDING PROTEIN MG119-RELATED"/>
    <property type="match status" value="1"/>
</dbReference>
<feature type="transmembrane region" description="Helical" evidence="15">
    <location>
        <begin position="728"/>
        <end position="752"/>
    </location>
</feature>